<gene>
    <name evidence="1" type="ORF">GMARGA_LOCUS17383</name>
</gene>
<reference evidence="1 2" key="1">
    <citation type="submission" date="2021-06" db="EMBL/GenBank/DDBJ databases">
        <authorList>
            <person name="Kallberg Y."/>
            <person name="Tangrot J."/>
            <person name="Rosling A."/>
        </authorList>
    </citation>
    <scope>NUCLEOTIDE SEQUENCE [LARGE SCALE GENOMIC DNA]</scope>
    <source>
        <strain evidence="1 2">120-4 pot B 10/14</strain>
    </source>
</reference>
<proteinExistence type="predicted"/>
<protein>
    <submittedName>
        <fullName evidence="1">5714_t:CDS:1</fullName>
    </submittedName>
</protein>
<name>A0ABN7VE45_GIGMA</name>
<evidence type="ECO:0000313" key="2">
    <source>
        <dbReference type="Proteomes" id="UP000789901"/>
    </source>
</evidence>
<keyword evidence="2" id="KW-1185">Reference proteome</keyword>
<accession>A0ABN7VE45</accession>
<evidence type="ECO:0000313" key="1">
    <source>
        <dbReference type="EMBL" id="CAG8760234.1"/>
    </source>
</evidence>
<dbReference type="EMBL" id="CAJVQB010013153">
    <property type="protein sequence ID" value="CAG8760234.1"/>
    <property type="molecule type" value="Genomic_DNA"/>
</dbReference>
<sequence length="74" mass="8832">MDELYYNPWEMEVSNTNPALCLAETMEGTTLEQEDFEYKVGSEVTPKQREEAQELLFKTTMFLPQKYLKMDKLW</sequence>
<dbReference type="Proteomes" id="UP000789901">
    <property type="component" value="Unassembled WGS sequence"/>
</dbReference>
<comment type="caution">
    <text evidence="1">The sequence shown here is derived from an EMBL/GenBank/DDBJ whole genome shotgun (WGS) entry which is preliminary data.</text>
</comment>
<feature type="non-terminal residue" evidence="1">
    <location>
        <position position="74"/>
    </location>
</feature>
<organism evidence="1 2">
    <name type="scientific">Gigaspora margarita</name>
    <dbReference type="NCBI Taxonomy" id="4874"/>
    <lineage>
        <taxon>Eukaryota</taxon>
        <taxon>Fungi</taxon>
        <taxon>Fungi incertae sedis</taxon>
        <taxon>Mucoromycota</taxon>
        <taxon>Glomeromycotina</taxon>
        <taxon>Glomeromycetes</taxon>
        <taxon>Diversisporales</taxon>
        <taxon>Gigasporaceae</taxon>
        <taxon>Gigaspora</taxon>
    </lineage>
</organism>